<organism evidence="2 3">
    <name type="scientific">Homarus americanus</name>
    <name type="common">American lobster</name>
    <dbReference type="NCBI Taxonomy" id="6706"/>
    <lineage>
        <taxon>Eukaryota</taxon>
        <taxon>Metazoa</taxon>
        <taxon>Ecdysozoa</taxon>
        <taxon>Arthropoda</taxon>
        <taxon>Crustacea</taxon>
        <taxon>Multicrustacea</taxon>
        <taxon>Malacostraca</taxon>
        <taxon>Eumalacostraca</taxon>
        <taxon>Eucarida</taxon>
        <taxon>Decapoda</taxon>
        <taxon>Pleocyemata</taxon>
        <taxon>Astacidea</taxon>
        <taxon>Nephropoidea</taxon>
        <taxon>Nephropidae</taxon>
        <taxon>Homarus</taxon>
    </lineage>
</organism>
<feature type="region of interest" description="Disordered" evidence="1">
    <location>
        <begin position="65"/>
        <end position="93"/>
    </location>
</feature>
<feature type="compositionally biased region" description="Acidic residues" evidence="1">
    <location>
        <begin position="70"/>
        <end position="84"/>
    </location>
</feature>
<sequence length="240" mass="26606">MMETIVEEVTCPSPTDQVKSGHGMLSKIKDALLITTLSNNNNNNNNENENETQLAYDTFIKLYGSGGEGQEGEEEEEEEKEEEASSGLFREDYERGREDMVGEGSLVELVATVCGLLASSGDTLSWATQRYRQRVIRVHVLHTLTPATPHTCYTSHLLHLTPATPHTCYTSHLLHLTPATPHTCYTSHLLHLTRATPHTCYTSHLLHLTRATPHTFYTSLLRCVDHYVSTAVGGNNGDAT</sequence>
<evidence type="ECO:0000313" key="3">
    <source>
        <dbReference type="Proteomes" id="UP000747542"/>
    </source>
</evidence>
<gene>
    <name evidence="2" type="ORF">Hamer_G016705</name>
</gene>
<dbReference type="Proteomes" id="UP000747542">
    <property type="component" value="Unassembled WGS sequence"/>
</dbReference>
<comment type="caution">
    <text evidence="2">The sequence shown here is derived from an EMBL/GenBank/DDBJ whole genome shotgun (WGS) entry which is preliminary data.</text>
</comment>
<proteinExistence type="predicted"/>
<accession>A0A8J5NDR8</accession>
<dbReference type="EMBL" id="JAHLQT010002318">
    <property type="protein sequence ID" value="KAG7177414.1"/>
    <property type="molecule type" value="Genomic_DNA"/>
</dbReference>
<evidence type="ECO:0000256" key="1">
    <source>
        <dbReference type="SAM" id="MobiDB-lite"/>
    </source>
</evidence>
<name>A0A8J5NDR8_HOMAM</name>
<reference evidence="2" key="1">
    <citation type="journal article" date="2021" name="Sci. Adv.">
        <title>The American lobster genome reveals insights on longevity, neural, and immune adaptations.</title>
        <authorList>
            <person name="Polinski J.M."/>
            <person name="Zimin A.V."/>
            <person name="Clark K.F."/>
            <person name="Kohn A.B."/>
            <person name="Sadowski N."/>
            <person name="Timp W."/>
            <person name="Ptitsyn A."/>
            <person name="Khanna P."/>
            <person name="Romanova D.Y."/>
            <person name="Williams P."/>
            <person name="Greenwood S.J."/>
            <person name="Moroz L.L."/>
            <person name="Walt D.R."/>
            <person name="Bodnar A.G."/>
        </authorList>
    </citation>
    <scope>NUCLEOTIDE SEQUENCE</scope>
    <source>
        <strain evidence="2">GMGI-L3</strain>
    </source>
</reference>
<keyword evidence="3" id="KW-1185">Reference proteome</keyword>
<dbReference type="AlphaFoldDB" id="A0A8J5NDR8"/>
<protein>
    <submittedName>
        <fullName evidence="2">Uncharacterized protein</fullName>
    </submittedName>
</protein>
<evidence type="ECO:0000313" key="2">
    <source>
        <dbReference type="EMBL" id="KAG7177414.1"/>
    </source>
</evidence>